<dbReference type="EMBL" id="MK327938">
    <property type="protein sequence ID" value="QBO63823.1"/>
    <property type="molecule type" value="Genomic_DNA"/>
</dbReference>
<evidence type="ECO:0000313" key="1">
    <source>
        <dbReference type="EMBL" id="QBO63823.1"/>
    </source>
</evidence>
<reference evidence="1 2" key="1">
    <citation type="submission" date="2018-12" db="EMBL/GenBank/DDBJ databases">
        <title>Still something new to discover - new insights into E. coli phage diversity and taxonomy.</title>
        <authorList>
            <person name="Korf I.H.E."/>
            <person name="Adriaennsens E."/>
            <person name="Dreiseikelmann B."/>
            <person name="Kropinski A."/>
            <person name="Nimtz M."/>
            <person name="Meier-Kolthoff J.P."/>
            <person name="Rohde M."/>
            <person name="van Raaij M."/>
            <person name="Wittmann J."/>
        </authorList>
    </citation>
    <scope>NUCLEOTIDE SEQUENCE [LARGE SCALE GENOMIC DNA]</scope>
</reference>
<name>A0A482GGP8_BPGOS</name>
<evidence type="ECO:0000313" key="2">
    <source>
        <dbReference type="Proteomes" id="UP000294673"/>
    </source>
</evidence>
<accession>A0A482GGP8</accession>
<sequence length="426" mass="48403">MYTLVKTYGLPVGSGTAWTALEAGESVLSTLFSTYQKLKIQVHESYADQQQVIDLYTFQSELQNSSDTLNAWLKAKSDAHTNLRGQPGELSIKTHKLYCHDAITVGFLPKVGNSGYHPSNAIPESERTDILLTKANTNYENIGKHCLFTVGGYVHPHVYGKDVGVYIQGGFKTAQRSQENDIGMIDFSRIGSLEIHAITEEMIADSTKLLPYKDEMYLRLPRKVAEDETVALVFGGYLHLLDDCYTIVSDTTAKINCINMFLYERYFRSRKYLDLTSLGILLNEEDPQSDIVANRLLSDKALKAWVTHPCSFWVYIKATSIQVTQEPLPRSGVPGQYFLGKKPEGLIRADLGELPAYVQTYEKPLWVLHSRWGLRKNMLFENTLYKHTRVKRLNDTPYLHQVWLETHATLQTVHKLELIDSSQKNK</sequence>
<keyword evidence="2" id="KW-1185">Reference proteome</keyword>
<proteinExistence type="predicted"/>
<gene>
    <name evidence="1" type="ORF">Goslar_00030</name>
</gene>
<dbReference type="Proteomes" id="UP000294673">
    <property type="component" value="Segment"/>
</dbReference>
<protein>
    <submittedName>
        <fullName evidence="1">Uncharacterized protein</fullName>
    </submittedName>
</protein>
<organismHost>
    <name type="scientific">Escherichia coli</name>
    <dbReference type="NCBI Taxonomy" id="562"/>
</organismHost>
<organism evidence="1 2">
    <name type="scientific">Escherichia phage vB_EcoM_Goslar</name>
    <dbReference type="NCBI Taxonomy" id="2502409"/>
    <lineage>
        <taxon>Viruses</taxon>
        <taxon>Duplodnaviria</taxon>
        <taxon>Heunggongvirae</taxon>
        <taxon>Uroviricota</taxon>
        <taxon>Caudoviricetes</taxon>
        <taxon>Chimalliviridae</taxon>
        <taxon>Goslarvirus</taxon>
        <taxon>Goslarvirus goslar</taxon>
    </lineage>
</organism>